<evidence type="ECO:0000256" key="1">
    <source>
        <dbReference type="SAM" id="MobiDB-lite"/>
    </source>
</evidence>
<evidence type="ECO:0000313" key="2">
    <source>
        <dbReference type="EMBL" id="SDJ58733.1"/>
    </source>
</evidence>
<evidence type="ECO:0000313" key="3">
    <source>
        <dbReference type="Proteomes" id="UP000199202"/>
    </source>
</evidence>
<keyword evidence="3" id="KW-1185">Reference proteome</keyword>
<dbReference type="Proteomes" id="UP000199202">
    <property type="component" value="Unassembled WGS sequence"/>
</dbReference>
<accession>A0A1G8UY55</accession>
<organism evidence="2 3">
    <name type="scientific">Nonomuraea jiangxiensis</name>
    <dbReference type="NCBI Taxonomy" id="633440"/>
    <lineage>
        <taxon>Bacteria</taxon>
        <taxon>Bacillati</taxon>
        <taxon>Actinomycetota</taxon>
        <taxon>Actinomycetes</taxon>
        <taxon>Streptosporangiales</taxon>
        <taxon>Streptosporangiaceae</taxon>
        <taxon>Nonomuraea</taxon>
    </lineage>
</organism>
<dbReference type="EMBL" id="FNDJ01000011">
    <property type="protein sequence ID" value="SDJ58733.1"/>
    <property type="molecule type" value="Genomic_DNA"/>
</dbReference>
<reference evidence="2 3" key="1">
    <citation type="submission" date="2016-10" db="EMBL/GenBank/DDBJ databases">
        <authorList>
            <person name="de Groot N.N."/>
        </authorList>
    </citation>
    <scope>NUCLEOTIDE SEQUENCE [LARGE SCALE GENOMIC DNA]</scope>
    <source>
        <strain evidence="2 3">CGMCC 4.6533</strain>
    </source>
</reference>
<protein>
    <submittedName>
        <fullName evidence="2">Uncharacterized protein</fullName>
    </submittedName>
</protein>
<name>A0A1G8UY55_9ACTN</name>
<dbReference type="AlphaFoldDB" id="A0A1G8UY55"/>
<proteinExistence type="predicted"/>
<dbReference type="STRING" id="633440.SAMN05421869_111135"/>
<gene>
    <name evidence="2" type="ORF">SAMN05421869_111135</name>
</gene>
<sequence>MTSGDISGTYDADSGYRGHNPAYATYSRDQTKMFEGV</sequence>
<feature type="region of interest" description="Disordered" evidence="1">
    <location>
        <begin position="1"/>
        <end position="23"/>
    </location>
</feature>